<sequence length="53" mass="5958">MMNVTNRLVVYSQGSLILRGEKFLFGRSKVHLTTSMNRSSAASYSKYTAPRAM</sequence>
<protein>
    <submittedName>
        <fullName evidence="1">Uncharacterized protein</fullName>
    </submittedName>
</protein>
<evidence type="ECO:0000313" key="2">
    <source>
        <dbReference type="Proteomes" id="UP001152607"/>
    </source>
</evidence>
<gene>
    <name evidence="1" type="ORF">PDIGIT_LOCUS8477</name>
</gene>
<dbReference type="Proteomes" id="UP001152607">
    <property type="component" value="Unassembled WGS sequence"/>
</dbReference>
<dbReference type="AlphaFoldDB" id="A0A9W4UIA7"/>
<evidence type="ECO:0000313" key="1">
    <source>
        <dbReference type="EMBL" id="CAI6335396.1"/>
    </source>
</evidence>
<accession>A0A9W4UIA7</accession>
<reference evidence="1" key="1">
    <citation type="submission" date="2023-01" db="EMBL/GenBank/DDBJ databases">
        <authorList>
            <person name="Van Ghelder C."/>
            <person name="Rancurel C."/>
        </authorList>
    </citation>
    <scope>NUCLEOTIDE SEQUENCE</scope>
    <source>
        <strain evidence="1">CNCM I-4278</strain>
    </source>
</reference>
<keyword evidence="2" id="KW-1185">Reference proteome</keyword>
<comment type="caution">
    <text evidence="1">The sequence shown here is derived from an EMBL/GenBank/DDBJ whole genome shotgun (WGS) entry which is preliminary data.</text>
</comment>
<proteinExistence type="predicted"/>
<dbReference type="EMBL" id="CAOQHR010000005">
    <property type="protein sequence ID" value="CAI6335396.1"/>
    <property type="molecule type" value="Genomic_DNA"/>
</dbReference>
<name>A0A9W4UIA7_9PLEO</name>
<organism evidence="1 2">
    <name type="scientific">Periconia digitata</name>
    <dbReference type="NCBI Taxonomy" id="1303443"/>
    <lineage>
        <taxon>Eukaryota</taxon>
        <taxon>Fungi</taxon>
        <taxon>Dikarya</taxon>
        <taxon>Ascomycota</taxon>
        <taxon>Pezizomycotina</taxon>
        <taxon>Dothideomycetes</taxon>
        <taxon>Pleosporomycetidae</taxon>
        <taxon>Pleosporales</taxon>
        <taxon>Massarineae</taxon>
        <taxon>Periconiaceae</taxon>
        <taxon>Periconia</taxon>
    </lineage>
</organism>